<dbReference type="EMBL" id="QGKV02001507">
    <property type="protein sequence ID" value="KAF3528804.1"/>
    <property type="molecule type" value="Genomic_DNA"/>
</dbReference>
<proteinExistence type="predicted"/>
<accession>A0ABQ7B8G6</accession>
<sequence length="254" mass="28561">MSTDDADNVQTPLNRSSGTDLHTPAADVSAANTPANAAALEKFKKMFSTYEKRSKEQDKLTEPSIDKTITTSIDISFSPSIDLDNPMTERERRTKRRFDRASSSDAQPELDSYPWPREREGVPLETFEHFTDPHTAVKDIKCTHREIMDEWDDYENPLLPRNPANIPHRRPMPRAARAAERSQPVVPDFPHIPDISMQDHGDFQRIVEASLHAIWAKVSQCRCFSIGSMSAKSLSAAGPPGKPNDESDEDTEED</sequence>
<reference evidence="2 3" key="1">
    <citation type="journal article" date="2020" name="BMC Genomics">
        <title>Intraspecific diversification of the crop wild relative Brassica cretica Lam. using demographic model selection.</title>
        <authorList>
            <person name="Kioukis A."/>
            <person name="Michalopoulou V.A."/>
            <person name="Briers L."/>
            <person name="Pirintsos S."/>
            <person name="Studholme D.J."/>
            <person name="Pavlidis P."/>
            <person name="Sarris P.F."/>
        </authorList>
    </citation>
    <scope>NUCLEOTIDE SEQUENCE [LARGE SCALE GENOMIC DNA]</scope>
    <source>
        <strain evidence="3">cv. PFS-1207/04</strain>
    </source>
</reference>
<feature type="compositionally biased region" description="Polar residues" evidence="1">
    <location>
        <begin position="8"/>
        <end position="20"/>
    </location>
</feature>
<dbReference type="Proteomes" id="UP000266723">
    <property type="component" value="Unassembled WGS sequence"/>
</dbReference>
<organism evidence="2 3">
    <name type="scientific">Brassica cretica</name>
    <name type="common">Mustard</name>
    <dbReference type="NCBI Taxonomy" id="69181"/>
    <lineage>
        <taxon>Eukaryota</taxon>
        <taxon>Viridiplantae</taxon>
        <taxon>Streptophyta</taxon>
        <taxon>Embryophyta</taxon>
        <taxon>Tracheophyta</taxon>
        <taxon>Spermatophyta</taxon>
        <taxon>Magnoliopsida</taxon>
        <taxon>eudicotyledons</taxon>
        <taxon>Gunneridae</taxon>
        <taxon>Pentapetalae</taxon>
        <taxon>rosids</taxon>
        <taxon>malvids</taxon>
        <taxon>Brassicales</taxon>
        <taxon>Brassicaceae</taxon>
        <taxon>Brassiceae</taxon>
        <taxon>Brassica</taxon>
    </lineage>
</organism>
<comment type="caution">
    <text evidence="2">The sequence shown here is derived from an EMBL/GenBank/DDBJ whole genome shotgun (WGS) entry which is preliminary data.</text>
</comment>
<feature type="region of interest" description="Disordered" evidence="1">
    <location>
        <begin position="1"/>
        <end position="33"/>
    </location>
</feature>
<name>A0ABQ7B8G6_BRACR</name>
<evidence type="ECO:0000313" key="2">
    <source>
        <dbReference type="EMBL" id="KAF3528804.1"/>
    </source>
</evidence>
<evidence type="ECO:0000313" key="3">
    <source>
        <dbReference type="Proteomes" id="UP000266723"/>
    </source>
</evidence>
<feature type="region of interest" description="Disordered" evidence="1">
    <location>
        <begin position="77"/>
        <end position="116"/>
    </location>
</feature>
<keyword evidence="3" id="KW-1185">Reference proteome</keyword>
<evidence type="ECO:0000256" key="1">
    <source>
        <dbReference type="SAM" id="MobiDB-lite"/>
    </source>
</evidence>
<gene>
    <name evidence="2" type="ORF">DY000_02040858</name>
</gene>
<feature type="region of interest" description="Disordered" evidence="1">
    <location>
        <begin position="231"/>
        <end position="254"/>
    </location>
</feature>
<protein>
    <submittedName>
        <fullName evidence="2">Uncharacterized protein</fullName>
    </submittedName>
</protein>